<dbReference type="Pfam" id="PF19649">
    <property type="entry name" value="DUF6152"/>
    <property type="match status" value="1"/>
</dbReference>
<name>A0A381W3D9_9ZZZZ</name>
<evidence type="ECO:0000313" key="1">
    <source>
        <dbReference type="EMBL" id="SVA47050.1"/>
    </source>
</evidence>
<gene>
    <name evidence="1" type="ORF">METZ01_LOCUS99904</name>
</gene>
<reference evidence="1" key="1">
    <citation type="submission" date="2018-05" db="EMBL/GenBank/DDBJ databases">
        <authorList>
            <person name="Lanie J.A."/>
            <person name="Ng W.-L."/>
            <person name="Kazmierczak K.M."/>
            <person name="Andrzejewski T.M."/>
            <person name="Davidsen T.M."/>
            <person name="Wayne K.J."/>
            <person name="Tettelin H."/>
            <person name="Glass J.I."/>
            <person name="Rusch D."/>
            <person name="Podicherti R."/>
            <person name="Tsui H.-C.T."/>
            <person name="Winkler M.E."/>
        </authorList>
    </citation>
    <scope>NUCLEOTIDE SEQUENCE</scope>
</reference>
<dbReference type="EMBL" id="UINC01010589">
    <property type="protein sequence ID" value="SVA47050.1"/>
    <property type="molecule type" value="Genomic_DNA"/>
</dbReference>
<organism evidence="1">
    <name type="scientific">marine metagenome</name>
    <dbReference type="NCBI Taxonomy" id="408172"/>
    <lineage>
        <taxon>unclassified sequences</taxon>
        <taxon>metagenomes</taxon>
        <taxon>ecological metagenomes</taxon>
    </lineage>
</organism>
<proteinExistence type="predicted"/>
<sequence length="400" mass="44267">MKPDAMGGTMAKFINQFGVYLLPNRGISMKRTQHEITAPMSSSSGFFSLAFLILVSLISVSVSAHHGPTTSPALYQTENLIRFEGEIVGVLWRNPHVRMKLAVLDQNGDIVEWELETTVPALLERVGITSDLIKVGDKVKAAGYLSMFKEHSIGLRNLLLPDGREYAGARTDLLWSTKRVARTEQKIDESKAEIALQDADGIYRIWSRWAGPSAGSPGPASDPEPLRVEGYDHLLTDKAQAIKAAYSPVSHPVLNCGPRGMPELMLTPAPIEFMSGNNQIFLRTMWPGPSRIIHLDGGEAADTAFAKHLGRSVGAWKDENTLVVTTTDVDWPYFDRSGTPQSDQVTFVERFTMNEERNRLDYIAIATDPLTFSAPVELTYSWTWVPGEVGMDNECVEWDG</sequence>
<protein>
    <submittedName>
        <fullName evidence="1">Uncharacterized protein</fullName>
    </submittedName>
</protein>
<accession>A0A381W3D9</accession>
<dbReference type="InterPro" id="IPR046150">
    <property type="entry name" value="DUF6152"/>
</dbReference>
<dbReference type="AlphaFoldDB" id="A0A381W3D9"/>